<evidence type="ECO:0000256" key="1">
    <source>
        <dbReference type="ARBA" id="ARBA00023015"/>
    </source>
</evidence>
<dbReference type="InterPro" id="IPR005175">
    <property type="entry name" value="PPC_dom"/>
</dbReference>
<dbReference type="GO" id="GO:0005634">
    <property type="term" value="C:nucleus"/>
    <property type="evidence" value="ECO:0007669"/>
    <property type="project" value="UniProtKB-SubCell"/>
</dbReference>
<organism evidence="7 8">
    <name type="scientific">Nyssa sinensis</name>
    <dbReference type="NCBI Taxonomy" id="561372"/>
    <lineage>
        <taxon>Eukaryota</taxon>
        <taxon>Viridiplantae</taxon>
        <taxon>Streptophyta</taxon>
        <taxon>Embryophyta</taxon>
        <taxon>Tracheophyta</taxon>
        <taxon>Spermatophyta</taxon>
        <taxon>Magnoliopsida</taxon>
        <taxon>eudicotyledons</taxon>
        <taxon>Gunneridae</taxon>
        <taxon>Pentapetalae</taxon>
        <taxon>asterids</taxon>
        <taxon>Cornales</taxon>
        <taxon>Nyssaceae</taxon>
        <taxon>Nyssa</taxon>
    </lineage>
</organism>
<evidence type="ECO:0000256" key="4">
    <source>
        <dbReference type="RuleBase" id="RU367031"/>
    </source>
</evidence>
<evidence type="ECO:0000256" key="2">
    <source>
        <dbReference type="ARBA" id="ARBA00023125"/>
    </source>
</evidence>
<dbReference type="PANTHER" id="PTHR31500">
    <property type="entry name" value="AT-HOOK MOTIF NUCLEAR-LOCALIZED PROTEIN 9"/>
    <property type="match status" value="1"/>
</dbReference>
<dbReference type="EMBL" id="CM018041">
    <property type="protein sequence ID" value="KAA8534631.1"/>
    <property type="molecule type" value="Genomic_DNA"/>
</dbReference>
<comment type="function">
    <text evidence="4">Transcription factor that specifically binds AT-rich DNA sequences related to the nuclear matrix attachment regions (MARs).</text>
</comment>
<feature type="compositionally biased region" description="Polar residues" evidence="5">
    <location>
        <begin position="34"/>
        <end position="55"/>
    </location>
</feature>
<keyword evidence="1 4" id="KW-0805">Transcription regulation</keyword>
<dbReference type="Proteomes" id="UP000325577">
    <property type="component" value="Linkage Group LG18"/>
</dbReference>
<dbReference type="CDD" id="cd11378">
    <property type="entry name" value="DUF296"/>
    <property type="match status" value="1"/>
</dbReference>
<keyword evidence="8" id="KW-1185">Reference proteome</keyword>
<protein>
    <recommendedName>
        <fullName evidence="4">AT-hook motif nuclear-localized protein</fullName>
    </recommendedName>
</protein>
<evidence type="ECO:0000256" key="3">
    <source>
        <dbReference type="ARBA" id="ARBA00023163"/>
    </source>
</evidence>
<keyword evidence="4" id="KW-0539">Nucleus</keyword>
<dbReference type="SUPFAM" id="SSF117856">
    <property type="entry name" value="AF0104/ALDC/Ptd012-like"/>
    <property type="match status" value="1"/>
</dbReference>
<dbReference type="Pfam" id="PF03479">
    <property type="entry name" value="PCC"/>
    <property type="match status" value="1"/>
</dbReference>
<keyword evidence="3 4" id="KW-0804">Transcription</keyword>
<feature type="region of interest" description="Disordered" evidence="5">
    <location>
        <begin position="1"/>
        <end position="137"/>
    </location>
</feature>
<dbReference type="PANTHER" id="PTHR31500:SF68">
    <property type="entry name" value="AT-HOOK MOTIF NUCLEAR-LOCALIZED PROTEIN 14"/>
    <property type="match status" value="1"/>
</dbReference>
<name>A0A5J5B060_9ASTE</name>
<accession>A0A5J5B060</accession>
<feature type="compositionally biased region" description="Polar residues" evidence="5">
    <location>
        <begin position="349"/>
        <end position="359"/>
    </location>
</feature>
<sequence>MEPNETGLSSYYHQQRHQPQPPPQPPQHHQHHQSPTATATVTNSPSNGILSNTTERAPHMVYPHSIPSAVSSPLDTVRRKRGRPRKYGTPEQAAAAKRVSSSSPSSSSMPILPPKKKEQSLLRGASSPSSSSKKSQLAALGNAGQGFTPHIITVAAGEDVAQKIMLFMQQSKREICILSASGSISNPSLRQPATSGGNITYEGRFDILSLTGSYVRTELGGRTGGLSVSLSSTDGQIIGGGVGGPMRAAGPVQVIVGTFLIDTKKDLTAGVKGDTSVSKLPSPVAGASVSNVGFPVRGNDDHQSIGGSQFMIQPRGISMSPSQSTDWRGGTDTRSNANYDLAGRAAFGAQQSPENGDYE</sequence>
<feature type="domain" description="PPC" evidence="6">
    <location>
        <begin position="143"/>
        <end position="283"/>
    </location>
</feature>
<evidence type="ECO:0000256" key="5">
    <source>
        <dbReference type="SAM" id="MobiDB-lite"/>
    </source>
</evidence>
<comment type="subcellular location">
    <subcellularLocation>
        <location evidence="4">Nucleus</location>
    </subcellularLocation>
</comment>
<comment type="domain">
    <text evidence="4">The PPC domain mediates interactions between AHL proteins.</text>
</comment>
<dbReference type="GO" id="GO:0003680">
    <property type="term" value="F:minor groove of adenine-thymine-rich DNA binding"/>
    <property type="evidence" value="ECO:0007669"/>
    <property type="project" value="UniProtKB-UniRule"/>
</dbReference>
<dbReference type="OrthoDB" id="2017193at2759"/>
<gene>
    <name evidence="7" type="ORF">F0562_032110</name>
</gene>
<evidence type="ECO:0000259" key="6">
    <source>
        <dbReference type="PROSITE" id="PS51742"/>
    </source>
</evidence>
<feature type="region of interest" description="Disordered" evidence="5">
    <location>
        <begin position="313"/>
        <end position="359"/>
    </location>
</feature>
<keyword evidence="2 4" id="KW-0238">DNA-binding</keyword>
<reference evidence="7 8" key="1">
    <citation type="submission" date="2019-09" db="EMBL/GenBank/DDBJ databases">
        <title>A chromosome-level genome assembly of the Chinese tupelo Nyssa sinensis.</title>
        <authorList>
            <person name="Yang X."/>
            <person name="Kang M."/>
            <person name="Yang Y."/>
            <person name="Xiong H."/>
            <person name="Wang M."/>
            <person name="Zhang Z."/>
            <person name="Wang Z."/>
            <person name="Wu H."/>
            <person name="Ma T."/>
            <person name="Liu J."/>
            <person name="Xi Z."/>
        </authorList>
    </citation>
    <scope>NUCLEOTIDE SEQUENCE [LARGE SCALE GENOMIC DNA]</scope>
    <source>
        <strain evidence="7">J267</strain>
        <tissue evidence="7">Leaf</tissue>
    </source>
</reference>
<feature type="compositionally biased region" description="Polar residues" evidence="5">
    <location>
        <begin position="319"/>
        <end position="338"/>
    </location>
</feature>
<evidence type="ECO:0000313" key="7">
    <source>
        <dbReference type="EMBL" id="KAA8534631.1"/>
    </source>
</evidence>
<dbReference type="InterPro" id="IPR039605">
    <property type="entry name" value="AHL"/>
</dbReference>
<evidence type="ECO:0000313" key="8">
    <source>
        <dbReference type="Proteomes" id="UP000325577"/>
    </source>
</evidence>
<proteinExistence type="predicted"/>
<feature type="compositionally biased region" description="Polar residues" evidence="5">
    <location>
        <begin position="1"/>
        <end position="12"/>
    </location>
</feature>
<dbReference type="PROSITE" id="PS51742">
    <property type="entry name" value="PPC"/>
    <property type="match status" value="1"/>
</dbReference>
<dbReference type="Gene3D" id="3.30.1330.80">
    <property type="entry name" value="Hypothetical protein, similar to alpha- acetolactate decarboxylase, domain 2"/>
    <property type="match status" value="1"/>
</dbReference>
<dbReference type="AlphaFoldDB" id="A0A5J5B060"/>
<feature type="compositionally biased region" description="Low complexity" evidence="5">
    <location>
        <begin position="126"/>
        <end position="135"/>
    </location>
</feature>